<dbReference type="RefSeq" id="WP_271688824.1">
    <property type="nucleotide sequence ID" value="NZ_CP116423.1"/>
</dbReference>
<feature type="domain" description="Response regulatory" evidence="3">
    <location>
        <begin position="15"/>
        <end position="133"/>
    </location>
</feature>
<organism evidence="4 5">
    <name type="scientific">Sulfitobacter faviae</name>
    <dbReference type="NCBI Taxonomy" id="1775881"/>
    <lineage>
        <taxon>Bacteria</taxon>
        <taxon>Pseudomonadati</taxon>
        <taxon>Pseudomonadota</taxon>
        <taxon>Alphaproteobacteria</taxon>
        <taxon>Rhodobacterales</taxon>
        <taxon>Roseobacteraceae</taxon>
        <taxon>Sulfitobacter</taxon>
    </lineage>
</organism>
<evidence type="ECO:0000256" key="2">
    <source>
        <dbReference type="PROSITE-ProRule" id="PRU00169"/>
    </source>
</evidence>
<proteinExistence type="predicted"/>
<dbReference type="SUPFAM" id="SSF52172">
    <property type="entry name" value="CheY-like"/>
    <property type="match status" value="1"/>
</dbReference>
<dbReference type="Pfam" id="PF00072">
    <property type="entry name" value="Response_reg"/>
    <property type="match status" value="1"/>
</dbReference>
<dbReference type="Gene3D" id="3.40.50.2300">
    <property type="match status" value="1"/>
</dbReference>
<gene>
    <name evidence="4" type="ORF">PL336_01665</name>
</gene>
<name>A0AAX3LPJ9_9RHOB</name>
<dbReference type="InterPro" id="IPR001789">
    <property type="entry name" value="Sig_transdc_resp-reg_receiver"/>
</dbReference>
<dbReference type="GO" id="GO:0000160">
    <property type="term" value="P:phosphorelay signal transduction system"/>
    <property type="evidence" value="ECO:0007669"/>
    <property type="project" value="InterPro"/>
</dbReference>
<sequence length="141" mass="15526">MQHQDAPARAAYDGTCLIVEDSEFDRKRLRRVLARAYGGMQVEFAPSIEAARRALSAGDKALILLDNNLPDGLGANFALELACDHRHAQTPVIMLSDWPSPVMWEKAASAGVLYVVNKCDFDASYLAAALRALQGRNRQMH</sequence>
<evidence type="ECO:0000313" key="5">
    <source>
        <dbReference type="Proteomes" id="UP001210770"/>
    </source>
</evidence>
<dbReference type="Proteomes" id="UP001210770">
    <property type="component" value="Chromosome"/>
</dbReference>
<reference evidence="4" key="1">
    <citation type="submission" date="2023-01" db="EMBL/GenBank/DDBJ databases">
        <title>Comparative genomic analysis of cold water coral derived Sulfitobacter faviae: insights into their metabolism and habitat adaptation.</title>
        <authorList>
            <person name="Guo Y."/>
            <person name="Lin S."/>
            <person name="Huang Z."/>
            <person name="Tang K."/>
            <person name="Wang X."/>
        </authorList>
    </citation>
    <scope>NUCLEOTIDE SEQUENCE</scope>
    <source>
        <strain evidence="4">SCSIO W_1865</strain>
    </source>
</reference>
<dbReference type="PANTHER" id="PTHR44591">
    <property type="entry name" value="STRESS RESPONSE REGULATOR PROTEIN 1"/>
    <property type="match status" value="1"/>
</dbReference>
<protein>
    <submittedName>
        <fullName evidence="4">Response regulator</fullName>
    </submittedName>
</protein>
<dbReference type="AlphaFoldDB" id="A0AAX3LPJ9"/>
<dbReference type="EMBL" id="CP116423">
    <property type="protein sequence ID" value="WCE70583.1"/>
    <property type="molecule type" value="Genomic_DNA"/>
</dbReference>
<feature type="modified residue" description="4-aspartylphosphate" evidence="2">
    <location>
        <position position="66"/>
    </location>
</feature>
<dbReference type="CDD" id="cd00156">
    <property type="entry name" value="REC"/>
    <property type="match status" value="1"/>
</dbReference>
<keyword evidence="1 2" id="KW-0597">Phosphoprotein</keyword>
<evidence type="ECO:0000256" key="1">
    <source>
        <dbReference type="ARBA" id="ARBA00022553"/>
    </source>
</evidence>
<dbReference type="PANTHER" id="PTHR44591:SF3">
    <property type="entry name" value="RESPONSE REGULATORY DOMAIN-CONTAINING PROTEIN"/>
    <property type="match status" value="1"/>
</dbReference>
<dbReference type="PROSITE" id="PS50110">
    <property type="entry name" value="RESPONSE_REGULATORY"/>
    <property type="match status" value="1"/>
</dbReference>
<dbReference type="InterPro" id="IPR050595">
    <property type="entry name" value="Bact_response_regulator"/>
</dbReference>
<evidence type="ECO:0000313" key="4">
    <source>
        <dbReference type="EMBL" id="WCE70583.1"/>
    </source>
</evidence>
<dbReference type="InterPro" id="IPR011006">
    <property type="entry name" value="CheY-like_superfamily"/>
</dbReference>
<evidence type="ECO:0000259" key="3">
    <source>
        <dbReference type="PROSITE" id="PS50110"/>
    </source>
</evidence>
<dbReference type="SMART" id="SM00448">
    <property type="entry name" value="REC"/>
    <property type="match status" value="1"/>
</dbReference>
<accession>A0AAX3LPJ9</accession>